<dbReference type="SMART" id="SM01252">
    <property type="entry name" value="KilA-N"/>
    <property type="match status" value="1"/>
</dbReference>
<feature type="region of interest" description="Disordered" evidence="3">
    <location>
        <begin position="210"/>
        <end position="288"/>
    </location>
</feature>
<dbReference type="PANTHER" id="PTHR38044:SF1">
    <property type="entry name" value="BOUQUET FORMATION PROTEIN 4"/>
    <property type="match status" value="1"/>
</dbReference>
<evidence type="ECO:0000256" key="2">
    <source>
        <dbReference type="ARBA" id="ARBA00023321"/>
    </source>
</evidence>
<dbReference type="OrthoDB" id="5346159at2759"/>
<dbReference type="SUPFAM" id="SSF54616">
    <property type="entry name" value="DNA-binding domain of Mlu1-box binding protein MBP1"/>
    <property type="match status" value="1"/>
</dbReference>
<proteinExistence type="predicted"/>
<dbReference type="Gene3D" id="3.10.260.10">
    <property type="entry name" value="Transcription regulator HTH, APSES-type DNA-binding domain"/>
    <property type="match status" value="1"/>
</dbReference>
<evidence type="ECO:0000313" key="6">
    <source>
        <dbReference type="EMBL" id="QDS73343.1"/>
    </source>
</evidence>
<sequence>MVSQKKRSLPEMRNPLVEPDLTPEFDVLVERRRLGHTSLNVKSGAVGISPSTSPANLGKFDYAHLRVPLPKSLNGSGVHKPQKAGLVPESYFLMRRSSDGFISATGMFKVAYPWASSEEEKAEREYHIQKAEPSTSEEVAGNLWVHPDIALELADEYGIRPWIVALLSDAPIERGNKLEKAGEIATPPRYVLSPRDKKMFSVPDLPANARARHLRSASPSKQATRKIATPRKGRKTKAQRAAEEAAAKENGIAASASVEPTPSIADSEAQVSEAPASEAPATEAPADDAALDDVVRVEVDEVVEKVDDIETVHTTVKVKMPSTHPDLPLPDSAEDIIKQAREMVEEGRKLETAKGANSKSLKRKADEVEDAEEAESSAVQPAKKAKTETAMEATLKRERVKSRALVGIVTALAVGAIVPYFI</sequence>
<dbReference type="InterPro" id="IPR003163">
    <property type="entry name" value="Tscrpt_reg_HTH_APSES-type"/>
</dbReference>
<dbReference type="InterPro" id="IPR037548">
    <property type="entry name" value="Bqt4"/>
</dbReference>
<keyword evidence="4" id="KW-0812">Transmembrane</keyword>
<evidence type="ECO:0000256" key="3">
    <source>
        <dbReference type="SAM" id="MobiDB-lite"/>
    </source>
</evidence>
<feature type="transmembrane region" description="Helical" evidence="4">
    <location>
        <begin position="404"/>
        <end position="421"/>
    </location>
</feature>
<reference evidence="6 7" key="1">
    <citation type="submission" date="2019-07" db="EMBL/GenBank/DDBJ databases">
        <title>Finished genome of Venturia effusa.</title>
        <authorList>
            <person name="Young C.A."/>
            <person name="Cox M.P."/>
            <person name="Ganley A.R.D."/>
            <person name="David W.J."/>
        </authorList>
    </citation>
    <scope>NUCLEOTIDE SEQUENCE [LARGE SCALE GENOMIC DNA]</scope>
    <source>
        <strain evidence="7">albino</strain>
    </source>
</reference>
<dbReference type="EMBL" id="CP042193">
    <property type="protein sequence ID" value="QDS73343.1"/>
    <property type="molecule type" value="Genomic_DNA"/>
</dbReference>
<accession>A0A517LCI9</accession>
<keyword evidence="4" id="KW-0472">Membrane</keyword>
<dbReference type="PROSITE" id="PS51299">
    <property type="entry name" value="HTH_APSES"/>
    <property type="match status" value="1"/>
</dbReference>
<evidence type="ECO:0000256" key="1">
    <source>
        <dbReference type="ARBA" id="ARBA00022969"/>
    </source>
</evidence>
<dbReference type="AlphaFoldDB" id="A0A517LCI9"/>
<feature type="domain" description="HTH APSES-type" evidence="5">
    <location>
        <begin position="68"/>
        <end position="179"/>
    </location>
</feature>
<dbReference type="GO" id="GO:0003677">
    <property type="term" value="F:DNA binding"/>
    <property type="evidence" value="ECO:0007669"/>
    <property type="project" value="InterPro"/>
</dbReference>
<keyword evidence="7" id="KW-1185">Reference proteome</keyword>
<gene>
    <name evidence="6" type="ORF">FKW77_006743</name>
</gene>
<dbReference type="GO" id="GO:0070197">
    <property type="term" value="P:meiotic attachment of telomere to nuclear envelope"/>
    <property type="evidence" value="ECO:0007669"/>
    <property type="project" value="InterPro"/>
</dbReference>
<dbReference type="GO" id="GO:1990862">
    <property type="term" value="C:nuclear membrane complex Bqt3-Bqt4"/>
    <property type="evidence" value="ECO:0007669"/>
    <property type="project" value="InterPro"/>
</dbReference>
<keyword evidence="1" id="KW-0749">Sporulation</keyword>
<name>A0A517LCI9_9PEZI</name>
<feature type="region of interest" description="Disordered" evidence="3">
    <location>
        <begin position="348"/>
        <end position="390"/>
    </location>
</feature>
<feature type="compositionally biased region" description="Basic residues" evidence="3">
    <location>
        <begin position="228"/>
        <end position="238"/>
    </location>
</feature>
<evidence type="ECO:0000256" key="4">
    <source>
        <dbReference type="SAM" id="Phobius"/>
    </source>
</evidence>
<dbReference type="PANTHER" id="PTHR38044">
    <property type="entry name" value="BOUQUET FORMATION PROTEIN 4"/>
    <property type="match status" value="1"/>
</dbReference>
<evidence type="ECO:0000313" key="7">
    <source>
        <dbReference type="Proteomes" id="UP000316270"/>
    </source>
</evidence>
<keyword evidence="4" id="KW-1133">Transmembrane helix</keyword>
<organism evidence="6 7">
    <name type="scientific">Venturia effusa</name>
    <dbReference type="NCBI Taxonomy" id="50376"/>
    <lineage>
        <taxon>Eukaryota</taxon>
        <taxon>Fungi</taxon>
        <taxon>Dikarya</taxon>
        <taxon>Ascomycota</taxon>
        <taxon>Pezizomycotina</taxon>
        <taxon>Dothideomycetes</taxon>
        <taxon>Pleosporomycetidae</taxon>
        <taxon>Venturiales</taxon>
        <taxon>Venturiaceae</taxon>
        <taxon>Venturia</taxon>
    </lineage>
</organism>
<dbReference type="GO" id="GO:0048315">
    <property type="term" value="P:conidium formation"/>
    <property type="evidence" value="ECO:0007669"/>
    <property type="project" value="UniProtKB-KW"/>
</dbReference>
<dbReference type="STRING" id="50376.A0A517LCI9"/>
<dbReference type="Proteomes" id="UP000316270">
    <property type="component" value="Chromosome 9"/>
</dbReference>
<evidence type="ECO:0000259" key="5">
    <source>
        <dbReference type="PROSITE" id="PS51299"/>
    </source>
</evidence>
<feature type="compositionally biased region" description="Low complexity" evidence="3">
    <location>
        <begin position="267"/>
        <end position="284"/>
    </location>
</feature>
<dbReference type="InterPro" id="IPR018004">
    <property type="entry name" value="KilA/APSES_HTH"/>
</dbReference>
<protein>
    <recommendedName>
        <fullName evidence="5">HTH APSES-type domain-containing protein</fullName>
    </recommendedName>
</protein>
<dbReference type="GO" id="GO:0030435">
    <property type="term" value="P:sporulation resulting in formation of a cellular spore"/>
    <property type="evidence" value="ECO:0007669"/>
    <property type="project" value="UniProtKB-KW"/>
</dbReference>
<dbReference type="Pfam" id="PF04383">
    <property type="entry name" value="KilA-N"/>
    <property type="match status" value="1"/>
</dbReference>
<dbReference type="InterPro" id="IPR036887">
    <property type="entry name" value="HTH_APSES_sf"/>
</dbReference>
<dbReference type="GO" id="GO:0044820">
    <property type="term" value="P:mitotic telomere tethering at nuclear periphery"/>
    <property type="evidence" value="ECO:0007669"/>
    <property type="project" value="TreeGrafter"/>
</dbReference>
<keyword evidence="2" id="KW-0183">Conidiation</keyword>